<gene>
    <name evidence="2" type="ORF">Naga_101613g1</name>
</gene>
<name>W7TIP2_9STRA</name>
<dbReference type="Proteomes" id="UP000019335">
    <property type="component" value="Unassembled WGS sequence"/>
</dbReference>
<organism evidence="2 3">
    <name type="scientific">Nannochloropsis gaditana</name>
    <dbReference type="NCBI Taxonomy" id="72520"/>
    <lineage>
        <taxon>Eukaryota</taxon>
        <taxon>Sar</taxon>
        <taxon>Stramenopiles</taxon>
        <taxon>Ochrophyta</taxon>
        <taxon>Eustigmatophyceae</taxon>
        <taxon>Eustigmatales</taxon>
        <taxon>Monodopsidaceae</taxon>
        <taxon>Nannochloropsis</taxon>
    </lineage>
</organism>
<protein>
    <submittedName>
        <fullName evidence="2">Uncharacterized protein</fullName>
    </submittedName>
</protein>
<keyword evidence="1" id="KW-0472">Membrane</keyword>
<keyword evidence="1" id="KW-1133">Transmembrane helix</keyword>
<feature type="transmembrane region" description="Helical" evidence="1">
    <location>
        <begin position="31"/>
        <end position="53"/>
    </location>
</feature>
<evidence type="ECO:0000313" key="3">
    <source>
        <dbReference type="Proteomes" id="UP000019335"/>
    </source>
</evidence>
<accession>W7TIP2</accession>
<reference evidence="2 3" key="1">
    <citation type="journal article" date="2014" name="Mol. Plant">
        <title>Chromosome Scale Genome Assembly and Transcriptome Profiling of Nannochloropsis gaditana in Nitrogen Depletion.</title>
        <authorList>
            <person name="Corteggiani Carpinelli E."/>
            <person name="Telatin A."/>
            <person name="Vitulo N."/>
            <person name="Forcato C."/>
            <person name="D'Angelo M."/>
            <person name="Schiavon R."/>
            <person name="Vezzi A."/>
            <person name="Giacometti G.M."/>
            <person name="Morosinotto T."/>
            <person name="Valle G."/>
        </authorList>
    </citation>
    <scope>NUCLEOTIDE SEQUENCE [LARGE SCALE GENOMIC DNA]</scope>
    <source>
        <strain evidence="2 3">B-31</strain>
    </source>
</reference>
<keyword evidence="1" id="KW-0812">Transmembrane</keyword>
<sequence>MHSTAWRRAVAAVVPTCCRCRPPRRGSCGRSGVYSVPALILLIVMTLCLFVTACCLHSVASPATSVHGAQRGGVARICTRR</sequence>
<keyword evidence="3" id="KW-1185">Reference proteome</keyword>
<dbReference type="AlphaFoldDB" id="W7TIP2"/>
<proteinExistence type="predicted"/>
<evidence type="ECO:0000256" key="1">
    <source>
        <dbReference type="SAM" id="Phobius"/>
    </source>
</evidence>
<evidence type="ECO:0000313" key="2">
    <source>
        <dbReference type="EMBL" id="EWM20136.1"/>
    </source>
</evidence>
<dbReference type="EMBL" id="AZIL01003321">
    <property type="protein sequence ID" value="EWM20136.1"/>
    <property type="molecule type" value="Genomic_DNA"/>
</dbReference>
<comment type="caution">
    <text evidence="2">The sequence shown here is derived from an EMBL/GenBank/DDBJ whole genome shotgun (WGS) entry which is preliminary data.</text>
</comment>